<keyword evidence="7" id="KW-0479">Metal-binding</keyword>
<dbReference type="EC" id="3.1.4.1" evidence="5"/>
<keyword evidence="6" id="KW-0540">Nuclease</keyword>
<dbReference type="PANTHER" id="PTHR15749:SF4">
    <property type="entry name" value="FANCONI-ASSOCIATED NUCLEASE 1"/>
    <property type="match status" value="1"/>
</dbReference>
<dbReference type="InterPro" id="IPR033315">
    <property type="entry name" value="Fan1-like"/>
</dbReference>
<dbReference type="OrthoDB" id="9803913at2"/>
<dbReference type="Proteomes" id="UP000287563">
    <property type="component" value="Unassembled WGS sequence"/>
</dbReference>
<dbReference type="InterPro" id="IPR011856">
    <property type="entry name" value="tRNA_endonuc-like_dom_sf"/>
</dbReference>
<dbReference type="AlphaFoldDB" id="A0A444JVA4"/>
<dbReference type="PANTHER" id="PTHR15749">
    <property type="entry name" value="FANCONI-ASSOCIATED NUCLEASE 1"/>
    <property type="match status" value="1"/>
</dbReference>
<dbReference type="Pfam" id="PF21315">
    <property type="entry name" value="FAN1_HTH"/>
    <property type="match status" value="1"/>
</dbReference>
<evidence type="ECO:0000256" key="1">
    <source>
        <dbReference type="ARBA" id="ARBA00000983"/>
    </source>
</evidence>
<dbReference type="GO" id="GO:0004528">
    <property type="term" value="F:phosphodiesterase I activity"/>
    <property type="evidence" value="ECO:0007669"/>
    <property type="project" value="UniProtKB-EC"/>
</dbReference>
<dbReference type="SMART" id="SM00990">
    <property type="entry name" value="VRR_NUC"/>
    <property type="match status" value="1"/>
</dbReference>
<dbReference type="GO" id="GO:0036297">
    <property type="term" value="P:interstrand cross-link repair"/>
    <property type="evidence" value="ECO:0007669"/>
    <property type="project" value="InterPro"/>
</dbReference>
<dbReference type="GO" id="GO:0046872">
    <property type="term" value="F:metal ion binding"/>
    <property type="evidence" value="ECO:0007669"/>
    <property type="project" value="UniProtKB-KW"/>
</dbReference>
<comment type="caution">
    <text evidence="12">The sequence shown here is derived from an EMBL/GenBank/DDBJ whole genome shotgun (WGS) entry which is preliminary data.</text>
</comment>
<dbReference type="Gene3D" id="3.40.1350.10">
    <property type="match status" value="1"/>
</dbReference>
<evidence type="ECO:0000256" key="2">
    <source>
        <dbReference type="ARBA" id="ARBA00001936"/>
    </source>
</evidence>
<name>A0A444JVA4_9GAMM</name>
<evidence type="ECO:0000313" key="12">
    <source>
        <dbReference type="EMBL" id="RWX56975.1"/>
    </source>
</evidence>
<evidence type="ECO:0000256" key="9">
    <source>
        <dbReference type="ARBA" id="ARBA00022842"/>
    </source>
</evidence>
<evidence type="ECO:0000256" key="10">
    <source>
        <dbReference type="ARBA" id="ARBA00023211"/>
    </source>
</evidence>
<accession>A0A444JVA4</accession>
<organism evidence="12 13">
    <name type="scientific">Photobacterium chitinilyticum</name>
    <dbReference type="NCBI Taxonomy" id="2485123"/>
    <lineage>
        <taxon>Bacteria</taxon>
        <taxon>Pseudomonadati</taxon>
        <taxon>Pseudomonadota</taxon>
        <taxon>Gammaproteobacteria</taxon>
        <taxon>Vibrionales</taxon>
        <taxon>Vibrionaceae</taxon>
        <taxon>Photobacterium</taxon>
    </lineage>
</organism>
<reference evidence="12 13" key="1">
    <citation type="submission" date="2018-11" db="EMBL/GenBank/DDBJ databases">
        <title>Photobacterium sp. BEI247 sp. nov., a marine bacterium isolated from Yongle Blue Hole in the South China Sea.</title>
        <authorList>
            <person name="Wang X."/>
        </authorList>
    </citation>
    <scope>NUCLEOTIDE SEQUENCE [LARGE SCALE GENOMIC DNA]</scope>
    <source>
        <strain evidence="13">BEI247</strain>
    </source>
</reference>
<dbReference type="InterPro" id="IPR049125">
    <property type="entry name" value="FAN1-like_WH"/>
</dbReference>
<evidence type="ECO:0000259" key="11">
    <source>
        <dbReference type="SMART" id="SM00990"/>
    </source>
</evidence>
<proteinExistence type="inferred from homology"/>
<dbReference type="Pfam" id="PF08774">
    <property type="entry name" value="VRR_NUC"/>
    <property type="match status" value="1"/>
</dbReference>
<comment type="cofactor">
    <cofactor evidence="3">
        <name>Mg(2+)</name>
        <dbReference type="ChEBI" id="CHEBI:18420"/>
    </cofactor>
</comment>
<evidence type="ECO:0000313" key="13">
    <source>
        <dbReference type="Proteomes" id="UP000287563"/>
    </source>
</evidence>
<protein>
    <recommendedName>
        <fullName evidence="5">phosphodiesterase I</fullName>
        <ecNumber evidence="5">3.1.4.1</ecNumber>
    </recommendedName>
</protein>
<feature type="domain" description="VRR-NUC" evidence="11">
    <location>
        <begin position="426"/>
        <end position="537"/>
    </location>
</feature>
<dbReference type="InterPro" id="IPR040603">
    <property type="entry name" value="FAN1_SAP_bact"/>
</dbReference>
<dbReference type="GO" id="GO:0003676">
    <property type="term" value="F:nucleic acid binding"/>
    <property type="evidence" value="ECO:0007669"/>
    <property type="project" value="InterPro"/>
</dbReference>
<keyword evidence="8" id="KW-0378">Hydrolase</keyword>
<comment type="cofactor">
    <cofactor evidence="2">
        <name>Mn(2+)</name>
        <dbReference type="ChEBI" id="CHEBI:29035"/>
    </cofactor>
</comment>
<keyword evidence="9" id="KW-0460">Magnesium</keyword>
<gene>
    <name evidence="12" type="ORF">EDI28_02740</name>
</gene>
<dbReference type="Pfam" id="PF18081">
    <property type="entry name" value="FANC_SAP"/>
    <property type="match status" value="1"/>
</dbReference>
<sequence>MKPILLAPDYYLHNFHQLINSVSQRYGDLLCTEESAWIVTFHRLPENAQMLCIRLLSRKGLLFRCDKLSYSEIDDISLAANELCNVGFIKINSSDWPLEEIVALFTKPELLKLFPVLSPYKSYRKPELVQELIKHTPALDAFKQDILQICHQEYLDTFLLLFFGNRHQDLSQFVLSDLGLNQFESYSVDKDSRLFTDRDQIRQWLELSALSDHYWQAKENKDQPEIVTLAKEIPPAYHWPPLERKRQQLINHIARDLERFEMSEKALELFEQSQLPSSRERQVRILDKLQHFDRALKLTLTIKQSPHNEEEAEVAERLEKKLSRTLKRTYQPTAKPVFNENHLTLPNDGQRVELAVAEHYASQGWSVHYMENSLLCGLFGLAFWDIIFAPIPGAFLNPYQRSPRDMFHPEFYQQREALINRRLNEIRENNWQAWLEVYRYKLGISNDWVNWSLLTEEIIIKSTSTIPSNILYELFTRLLFDLRSNRSGLPDLIMFKANQYRWVEVKGPGDKLQNNQIRWLKKFAELGSPAYVDYVTWK</sequence>
<keyword evidence="10" id="KW-0464">Manganese</keyword>
<evidence type="ECO:0000256" key="8">
    <source>
        <dbReference type="ARBA" id="ARBA00022801"/>
    </source>
</evidence>
<evidence type="ECO:0000256" key="5">
    <source>
        <dbReference type="ARBA" id="ARBA00012029"/>
    </source>
</evidence>
<evidence type="ECO:0000256" key="4">
    <source>
        <dbReference type="ARBA" id="ARBA00005533"/>
    </source>
</evidence>
<dbReference type="InterPro" id="IPR014883">
    <property type="entry name" value="VRR_NUC"/>
</dbReference>
<keyword evidence="13" id="KW-1185">Reference proteome</keyword>
<dbReference type="RefSeq" id="WP_128782291.1">
    <property type="nucleotide sequence ID" value="NZ_RJLM01000001.1"/>
</dbReference>
<evidence type="ECO:0000256" key="7">
    <source>
        <dbReference type="ARBA" id="ARBA00022723"/>
    </source>
</evidence>
<dbReference type="EMBL" id="RJLM01000001">
    <property type="protein sequence ID" value="RWX56975.1"/>
    <property type="molecule type" value="Genomic_DNA"/>
</dbReference>
<evidence type="ECO:0000256" key="6">
    <source>
        <dbReference type="ARBA" id="ARBA00022722"/>
    </source>
</evidence>
<comment type="catalytic activity">
    <reaction evidence="1">
        <text>Hydrolytically removes 5'-nucleotides successively from the 3'-hydroxy termini of 3'-hydroxy-terminated oligonucleotides.</text>
        <dbReference type="EC" id="3.1.4.1"/>
    </reaction>
</comment>
<comment type="similarity">
    <text evidence="4">Belongs to the FAN1 family.</text>
</comment>
<evidence type="ECO:0000256" key="3">
    <source>
        <dbReference type="ARBA" id="ARBA00001946"/>
    </source>
</evidence>